<keyword evidence="2" id="KW-1185">Reference proteome</keyword>
<dbReference type="Proteomes" id="UP000054995">
    <property type="component" value="Unassembled WGS sequence"/>
</dbReference>
<evidence type="ECO:0000313" key="1">
    <source>
        <dbReference type="EMBL" id="KRY62726.1"/>
    </source>
</evidence>
<proteinExistence type="predicted"/>
<protein>
    <submittedName>
        <fullName evidence="1">Uncharacterized protein</fullName>
    </submittedName>
</protein>
<gene>
    <name evidence="1" type="ORF">T4D_7435</name>
</gene>
<dbReference type="OrthoDB" id="10507534at2759"/>
<comment type="caution">
    <text evidence="1">The sequence shown here is derived from an EMBL/GenBank/DDBJ whole genome shotgun (WGS) entry which is preliminary data.</text>
</comment>
<organism evidence="1 2">
    <name type="scientific">Trichinella pseudospiralis</name>
    <name type="common">Parasitic roundworm</name>
    <dbReference type="NCBI Taxonomy" id="6337"/>
    <lineage>
        <taxon>Eukaryota</taxon>
        <taxon>Metazoa</taxon>
        <taxon>Ecdysozoa</taxon>
        <taxon>Nematoda</taxon>
        <taxon>Enoplea</taxon>
        <taxon>Dorylaimia</taxon>
        <taxon>Trichinellida</taxon>
        <taxon>Trichinellidae</taxon>
        <taxon>Trichinella</taxon>
    </lineage>
</organism>
<dbReference type="AlphaFoldDB" id="A0A0V1DN38"/>
<dbReference type="EMBL" id="JYDT01003071">
    <property type="protein sequence ID" value="KRY62726.1"/>
    <property type="molecule type" value="Genomic_DNA"/>
</dbReference>
<name>A0A0V1DN38_TRIPS</name>
<accession>A0A0V1DN38</accession>
<evidence type="ECO:0000313" key="2">
    <source>
        <dbReference type="Proteomes" id="UP000054995"/>
    </source>
</evidence>
<reference evidence="1 2" key="1">
    <citation type="submission" date="2015-01" db="EMBL/GenBank/DDBJ databases">
        <title>Evolution of Trichinella species and genotypes.</title>
        <authorList>
            <person name="Korhonen P.K."/>
            <person name="Edoardo P."/>
            <person name="Giuseppe L.R."/>
            <person name="Gasser R.B."/>
        </authorList>
    </citation>
    <scope>NUCLEOTIDE SEQUENCE [LARGE SCALE GENOMIC DNA]</scope>
    <source>
        <strain evidence="1">ISS470</strain>
    </source>
</reference>
<sequence>MNCLIHLFGQRVMAMHQMEYVCFRLLKIFILFGMVNPGTASWAGVLCFDGVPFPGIGSCSDGEWLPSSITETRRCTLSS</sequence>